<evidence type="ECO:0000256" key="6">
    <source>
        <dbReference type="ARBA" id="ARBA00022840"/>
    </source>
</evidence>
<dbReference type="UniPathway" id="UPA00109">
    <property type="reaction ID" value="UER00180"/>
</dbReference>
<dbReference type="EMBL" id="CP014243">
    <property type="protein sequence ID" value="AMD19497.1"/>
    <property type="molecule type" value="Genomic_DNA"/>
</dbReference>
<evidence type="ECO:0000256" key="3">
    <source>
        <dbReference type="ARBA" id="ARBA00022679"/>
    </source>
</evidence>
<comment type="pathway">
    <text evidence="1">Carbohydrate degradation; glycolysis; D-glyceraldehyde 3-phosphate and glycerone phosphate from D-glucose: step 1/4.</text>
</comment>
<dbReference type="Pfam" id="PF03727">
    <property type="entry name" value="Hexokinase_2"/>
    <property type="match status" value="1"/>
</dbReference>
<evidence type="ECO:0000313" key="12">
    <source>
        <dbReference type="Proteomes" id="UP000243052"/>
    </source>
</evidence>
<keyword evidence="5 8" id="KW-0418">Kinase</keyword>
<feature type="domain" description="Hexokinase C-terminal" evidence="10">
    <location>
        <begin position="240"/>
        <end position="491"/>
    </location>
</feature>
<dbReference type="GO" id="GO:0008865">
    <property type="term" value="F:fructokinase activity"/>
    <property type="evidence" value="ECO:0007669"/>
    <property type="project" value="TreeGrafter"/>
</dbReference>
<keyword evidence="12" id="KW-1185">Reference proteome</keyword>
<dbReference type="STRING" id="45286.A0A109UY77"/>
<dbReference type="PANTHER" id="PTHR19443">
    <property type="entry name" value="HEXOKINASE"/>
    <property type="match status" value="1"/>
</dbReference>
<dbReference type="GO" id="GO:0005829">
    <property type="term" value="C:cytosol"/>
    <property type="evidence" value="ECO:0007669"/>
    <property type="project" value="TreeGrafter"/>
</dbReference>
<feature type="domain" description="Hexokinase N-terminal" evidence="9">
    <location>
        <begin position="18"/>
        <end position="223"/>
    </location>
</feature>
<dbReference type="PANTHER" id="PTHR19443:SF30">
    <property type="entry name" value="GLUCOKINASE-1-RELATED"/>
    <property type="match status" value="1"/>
</dbReference>
<name>A0A109UY77_9SACH</name>
<dbReference type="InterPro" id="IPR019807">
    <property type="entry name" value="Hexokinase_BS"/>
</dbReference>
<evidence type="ECO:0000256" key="8">
    <source>
        <dbReference type="RuleBase" id="RU362007"/>
    </source>
</evidence>
<evidence type="ECO:0000256" key="1">
    <source>
        <dbReference type="ARBA" id="ARBA00004888"/>
    </source>
</evidence>
<dbReference type="GO" id="GO:0006006">
    <property type="term" value="P:glucose metabolic process"/>
    <property type="evidence" value="ECO:0007669"/>
    <property type="project" value="TreeGrafter"/>
</dbReference>
<dbReference type="PROSITE" id="PS51748">
    <property type="entry name" value="HEXOKINASE_2"/>
    <property type="match status" value="1"/>
</dbReference>
<dbReference type="Pfam" id="PF00349">
    <property type="entry name" value="Hexokinase_1"/>
    <property type="match status" value="1"/>
</dbReference>
<dbReference type="InterPro" id="IPR022673">
    <property type="entry name" value="Hexokinase_C"/>
</dbReference>
<accession>A0A109UY77</accession>
<dbReference type="InterPro" id="IPR022672">
    <property type="entry name" value="Hexokinase_N"/>
</dbReference>
<dbReference type="GO" id="GO:0006096">
    <property type="term" value="P:glycolytic process"/>
    <property type="evidence" value="ECO:0007669"/>
    <property type="project" value="UniProtKB-UniPathway"/>
</dbReference>
<gene>
    <name evidence="11" type="ORF">AW171_hschr31335</name>
</gene>
<proteinExistence type="inferred from homology"/>
<dbReference type="AlphaFoldDB" id="A0A109UY77"/>
<keyword evidence="6 8" id="KW-0067">ATP-binding</keyword>
<dbReference type="GO" id="GO:0005739">
    <property type="term" value="C:mitochondrion"/>
    <property type="evidence" value="ECO:0007669"/>
    <property type="project" value="TreeGrafter"/>
</dbReference>
<evidence type="ECO:0000256" key="4">
    <source>
        <dbReference type="ARBA" id="ARBA00022741"/>
    </source>
</evidence>
<dbReference type="GO" id="GO:0004340">
    <property type="term" value="F:glucokinase activity"/>
    <property type="evidence" value="ECO:0007669"/>
    <property type="project" value="TreeGrafter"/>
</dbReference>
<dbReference type="SUPFAM" id="SSF53067">
    <property type="entry name" value="Actin-like ATPase domain"/>
    <property type="match status" value="2"/>
</dbReference>
<protein>
    <recommendedName>
        <fullName evidence="8">Phosphotransferase</fullName>
        <ecNumber evidence="8">2.7.1.-</ecNumber>
    </recommendedName>
</protein>
<dbReference type="GO" id="GO:0005536">
    <property type="term" value="F:D-glucose binding"/>
    <property type="evidence" value="ECO:0007669"/>
    <property type="project" value="InterPro"/>
</dbReference>
<evidence type="ECO:0000256" key="5">
    <source>
        <dbReference type="ARBA" id="ARBA00022777"/>
    </source>
</evidence>
<dbReference type="GO" id="GO:0001678">
    <property type="term" value="P:intracellular glucose homeostasis"/>
    <property type="evidence" value="ECO:0007669"/>
    <property type="project" value="InterPro"/>
</dbReference>
<dbReference type="FunFam" id="3.30.420.40:FF:000034">
    <property type="entry name" value="Phosphotransferase"/>
    <property type="match status" value="1"/>
</dbReference>
<evidence type="ECO:0000256" key="2">
    <source>
        <dbReference type="ARBA" id="ARBA00009225"/>
    </source>
</evidence>
<evidence type="ECO:0000259" key="9">
    <source>
        <dbReference type="Pfam" id="PF00349"/>
    </source>
</evidence>
<dbReference type="PRINTS" id="PR00475">
    <property type="entry name" value="HEXOKINASE"/>
</dbReference>
<dbReference type="EC" id="2.7.1.-" evidence="8"/>
<dbReference type="Gene3D" id="3.40.367.20">
    <property type="match status" value="1"/>
</dbReference>
<keyword evidence="3 8" id="KW-0808">Transferase</keyword>
<evidence type="ECO:0000313" key="11">
    <source>
        <dbReference type="EMBL" id="AMD19497.1"/>
    </source>
</evidence>
<evidence type="ECO:0000259" key="10">
    <source>
        <dbReference type="Pfam" id="PF03727"/>
    </source>
</evidence>
<dbReference type="Proteomes" id="UP000243052">
    <property type="component" value="Chromosome iii"/>
</dbReference>
<reference evidence="11 12" key="1">
    <citation type="submission" date="2016-01" db="EMBL/GenBank/DDBJ databases">
        <title>Genome sequence of the yeast Holleya sinecauda.</title>
        <authorList>
            <person name="Dietrich F.S."/>
        </authorList>
    </citation>
    <scope>NUCLEOTIDE SEQUENCE [LARGE SCALE GENOMIC DNA]</scope>
    <source>
        <strain evidence="11 12">ATCC 58844</strain>
    </source>
</reference>
<dbReference type="GeneID" id="28722700"/>
<dbReference type="Gene3D" id="3.30.420.40">
    <property type="match status" value="1"/>
</dbReference>
<dbReference type="RefSeq" id="XP_017986493.1">
    <property type="nucleotide sequence ID" value="XM_018131619.1"/>
</dbReference>
<keyword evidence="4 8" id="KW-0547">Nucleotide-binding</keyword>
<dbReference type="InterPro" id="IPR043129">
    <property type="entry name" value="ATPase_NBD"/>
</dbReference>
<organism evidence="11 12">
    <name type="scientific">Eremothecium sinecaudum</name>
    <dbReference type="NCBI Taxonomy" id="45286"/>
    <lineage>
        <taxon>Eukaryota</taxon>
        <taxon>Fungi</taxon>
        <taxon>Dikarya</taxon>
        <taxon>Ascomycota</taxon>
        <taxon>Saccharomycotina</taxon>
        <taxon>Saccharomycetes</taxon>
        <taxon>Saccharomycetales</taxon>
        <taxon>Saccharomycetaceae</taxon>
        <taxon>Eremothecium</taxon>
    </lineage>
</organism>
<dbReference type="GO" id="GO:0005524">
    <property type="term" value="F:ATP binding"/>
    <property type="evidence" value="ECO:0007669"/>
    <property type="project" value="UniProtKB-UniRule"/>
</dbReference>
<keyword evidence="7 8" id="KW-0324">Glycolysis</keyword>
<comment type="similarity">
    <text evidence="2 8">Belongs to the hexokinase family.</text>
</comment>
<dbReference type="PROSITE" id="PS00378">
    <property type="entry name" value="HEXOKINASE_1"/>
    <property type="match status" value="1"/>
</dbReference>
<evidence type="ECO:0000256" key="7">
    <source>
        <dbReference type="ARBA" id="ARBA00023152"/>
    </source>
</evidence>
<dbReference type="InterPro" id="IPR001312">
    <property type="entry name" value="Hexokinase"/>
</dbReference>
<dbReference type="OrthoDB" id="419537at2759"/>
<sequence>MSFDNLHKQKQYAIDTTVDKICSEFDVTKEKLAELTEYFVECMEEGLKAKYDGRGLPMIPSFVMGRPDGSEEGVVLAADLGGTNFRVCSVKLNGNTTFTMKQQKTKIPEELLDDGADEPVTSDELFAYMAKRTLTFLKKNLPEELEDTSKPIKMGFTFSFPVDQTSLSKGTLIRWTKGFNIQDTVGKDVVELLQHHLEQVGLKHVRVVALLNDTVGTFLSHCYSSGGASFKSGEISEPIIGCIFGTGTNGCYMEKLENIKKLPQSFIDEMLAQGKKEMCINIEWGSFDEELKYLPTTKYDEFIDQKYSPNPGHNLFEKRVSGYYLGELLRTILVDLHSQGMIFRQYQNGKLPSKVTKPFQLTSEVLSHIEIDDSSQLRETELSFLQSLRLPTTYDERIIIQKLVRAISRRSAYLASVPLAAVLMKTGALEKRYHGEVDIGCDGSVFEFYPGFRSMLRHGLALSPLGPDGERKIHLLVAKDGSGVGAALCAMIA</sequence>